<dbReference type="PANTHER" id="PTHR30531:SF12">
    <property type="entry name" value="FLAGELLAR BIOSYNTHETIC PROTEIN FLHB"/>
    <property type="match status" value="1"/>
</dbReference>
<evidence type="ECO:0000256" key="4">
    <source>
        <dbReference type="ARBA" id="ARBA00022448"/>
    </source>
</evidence>
<dbReference type="InterPro" id="IPR029025">
    <property type="entry name" value="T3SS_substrate_exporter_C"/>
</dbReference>
<name>A0AA95NAH5_9BURK</name>
<dbReference type="AlphaFoldDB" id="A0AA95NAH5"/>
<comment type="function">
    <text evidence="12">Required for formation of the rod structure in the basal body of the flagellar apparatus. Together with FliI and FliH, may constitute the export apparatus of flagellin.</text>
</comment>
<evidence type="ECO:0000256" key="14">
    <source>
        <dbReference type="SAM" id="Phobius"/>
    </source>
</evidence>
<feature type="region of interest" description="Disordered" evidence="13">
    <location>
        <begin position="1"/>
        <end position="23"/>
    </location>
</feature>
<organism evidence="15 16">
    <name type="scientific">Paucibacter sediminis</name>
    <dbReference type="NCBI Taxonomy" id="3019553"/>
    <lineage>
        <taxon>Bacteria</taxon>
        <taxon>Pseudomonadati</taxon>
        <taxon>Pseudomonadota</taxon>
        <taxon>Betaproteobacteria</taxon>
        <taxon>Burkholderiales</taxon>
        <taxon>Sphaerotilaceae</taxon>
        <taxon>Roseateles</taxon>
    </lineage>
</organism>
<proteinExistence type="inferred from homology"/>
<dbReference type="KEGG" id="pais:PFX98_21330"/>
<feature type="transmembrane region" description="Helical" evidence="14">
    <location>
        <begin position="142"/>
        <end position="163"/>
    </location>
</feature>
<keyword evidence="15" id="KW-0282">Flagellum</keyword>
<keyword evidence="11" id="KW-1006">Bacterial flagellum protein export</keyword>
<dbReference type="EMBL" id="CP116346">
    <property type="protein sequence ID" value="WIT11412.1"/>
    <property type="molecule type" value="Genomic_DNA"/>
</dbReference>
<gene>
    <name evidence="15" type="ORF">PFX98_21330</name>
</gene>
<evidence type="ECO:0000256" key="2">
    <source>
        <dbReference type="ARBA" id="ARBA00010690"/>
    </source>
</evidence>
<dbReference type="SUPFAM" id="SSF160544">
    <property type="entry name" value="EscU C-terminal domain-like"/>
    <property type="match status" value="1"/>
</dbReference>
<comment type="subcellular location">
    <subcellularLocation>
        <location evidence="1">Cell membrane</location>
        <topology evidence="1">Multi-pass membrane protein</topology>
    </subcellularLocation>
</comment>
<dbReference type="RefSeq" id="WP_285232494.1">
    <property type="nucleotide sequence ID" value="NZ_CP116346.1"/>
</dbReference>
<keyword evidence="15" id="KW-0966">Cell projection</keyword>
<keyword evidence="8" id="KW-0653">Protein transport</keyword>
<evidence type="ECO:0000256" key="3">
    <source>
        <dbReference type="ARBA" id="ARBA00021622"/>
    </source>
</evidence>
<dbReference type="InterPro" id="IPR006135">
    <property type="entry name" value="T3SS_substrate_exporter"/>
</dbReference>
<evidence type="ECO:0000256" key="1">
    <source>
        <dbReference type="ARBA" id="ARBA00004651"/>
    </source>
</evidence>
<dbReference type="Gene3D" id="6.10.250.2080">
    <property type="match status" value="1"/>
</dbReference>
<keyword evidence="6 14" id="KW-0812">Transmembrane</keyword>
<comment type="similarity">
    <text evidence="2">Belongs to the type III secretion exporter family.</text>
</comment>
<evidence type="ECO:0000256" key="7">
    <source>
        <dbReference type="ARBA" id="ARBA00022795"/>
    </source>
</evidence>
<dbReference type="PANTHER" id="PTHR30531">
    <property type="entry name" value="FLAGELLAR BIOSYNTHETIC PROTEIN FLHB"/>
    <property type="match status" value="1"/>
</dbReference>
<keyword evidence="9 14" id="KW-1133">Transmembrane helix</keyword>
<evidence type="ECO:0000256" key="5">
    <source>
        <dbReference type="ARBA" id="ARBA00022475"/>
    </source>
</evidence>
<dbReference type="GO" id="GO:0009306">
    <property type="term" value="P:protein secretion"/>
    <property type="evidence" value="ECO:0007669"/>
    <property type="project" value="InterPro"/>
</dbReference>
<keyword evidence="5" id="KW-1003">Cell membrane</keyword>
<dbReference type="Pfam" id="PF01312">
    <property type="entry name" value="Bac_export_2"/>
    <property type="match status" value="1"/>
</dbReference>
<evidence type="ECO:0000256" key="8">
    <source>
        <dbReference type="ARBA" id="ARBA00022927"/>
    </source>
</evidence>
<evidence type="ECO:0000256" key="13">
    <source>
        <dbReference type="SAM" id="MobiDB-lite"/>
    </source>
</evidence>
<dbReference type="Gene3D" id="3.40.1690.10">
    <property type="entry name" value="secretion proteins EscU"/>
    <property type="match status" value="1"/>
</dbReference>
<dbReference type="FunFam" id="3.40.1690.10:FF:000001">
    <property type="entry name" value="Flagellar biosynthetic protein FlhB"/>
    <property type="match status" value="1"/>
</dbReference>
<keyword evidence="4" id="KW-0813">Transport</keyword>
<dbReference type="GO" id="GO:0044781">
    <property type="term" value="P:bacterial-type flagellum organization"/>
    <property type="evidence" value="ECO:0007669"/>
    <property type="project" value="UniProtKB-KW"/>
</dbReference>
<feature type="transmembrane region" description="Helical" evidence="14">
    <location>
        <begin position="33"/>
        <end position="53"/>
    </location>
</feature>
<keyword evidence="7" id="KW-1005">Bacterial flagellum biogenesis</keyword>
<dbReference type="GO" id="GO:0005886">
    <property type="term" value="C:plasma membrane"/>
    <property type="evidence" value="ECO:0007669"/>
    <property type="project" value="UniProtKB-SubCell"/>
</dbReference>
<evidence type="ECO:0000313" key="16">
    <source>
        <dbReference type="Proteomes" id="UP001177769"/>
    </source>
</evidence>
<evidence type="ECO:0000256" key="6">
    <source>
        <dbReference type="ARBA" id="ARBA00022692"/>
    </source>
</evidence>
<accession>A0AA95NAH5</accession>
<keyword evidence="10 14" id="KW-0472">Membrane</keyword>
<feature type="transmembrane region" description="Helical" evidence="14">
    <location>
        <begin position="193"/>
        <end position="216"/>
    </location>
</feature>
<evidence type="ECO:0000256" key="11">
    <source>
        <dbReference type="ARBA" id="ARBA00023225"/>
    </source>
</evidence>
<evidence type="ECO:0000313" key="15">
    <source>
        <dbReference type="EMBL" id="WIT11412.1"/>
    </source>
</evidence>
<dbReference type="Proteomes" id="UP001177769">
    <property type="component" value="Chromosome"/>
</dbReference>
<protein>
    <recommendedName>
        <fullName evidence="3">Flagellar biosynthetic protein FlhB</fullName>
    </recommendedName>
</protein>
<evidence type="ECO:0000256" key="9">
    <source>
        <dbReference type="ARBA" id="ARBA00022989"/>
    </source>
</evidence>
<feature type="compositionally biased region" description="Basic and acidic residues" evidence="13">
    <location>
        <begin position="1"/>
        <end position="14"/>
    </location>
</feature>
<keyword evidence="15" id="KW-0969">Cilium</keyword>
<evidence type="ECO:0000256" key="12">
    <source>
        <dbReference type="ARBA" id="ARBA00025078"/>
    </source>
</evidence>
<sequence length="382" mass="41778">MSEASNGDKTEKPSAQKLKKAREQGQVARSKDLSTAVAVLLSLKLLVALLPGYLDDFGRLFRIGFATLESEGALDNLLSAAMLDALWLVAKMVAPLLLVPAAVLLASAFPGGLVFSAQHWAPQLNRLSPMSNLGRLVSAKHFSELGVSIAKVLCVLLALWQVARGMARDWAGLQALSLHEALLQGSSLMLDGAMVMCSVFLLFAVIDLPLQQFFFLRGQRMSKQDMKEEHKQNEGRPEVRQRIRQLQRQLAKRGVRQAVPGADVVVVNPEHYAVALKYDEQRAEAPFVLAKGVDEMAFYIREIAAEHGVQVLVLPPLARAIYNTSQVQQQIPASLYNAVAQVLGYVMQLKAFQRGARATLPQLPADLAVPPHLSEPHQQASS</sequence>
<feature type="transmembrane region" description="Helical" evidence="14">
    <location>
        <begin position="96"/>
        <end position="121"/>
    </location>
</feature>
<dbReference type="PRINTS" id="PR00950">
    <property type="entry name" value="TYPE3IMSPROT"/>
</dbReference>
<reference evidence="15" key="1">
    <citation type="submission" date="2023-01" db="EMBL/GenBank/DDBJ databases">
        <title>Whole genome sequence of Paucibacter sp. S2-9 isolated from pond sediment.</title>
        <authorList>
            <person name="Jung J.Y."/>
        </authorList>
    </citation>
    <scope>NUCLEOTIDE SEQUENCE</scope>
    <source>
        <strain evidence="15">S2-9</strain>
    </source>
</reference>
<keyword evidence="16" id="KW-1185">Reference proteome</keyword>
<evidence type="ECO:0000256" key="10">
    <source>
        <dbReference type="ARBA" id="ARBA00023136"/>
    </source>
</evidence>